<comment type="caution">
    <text evidence="2">The sequence shown here is derived from an EMBL/GenBank/DDBJ whole genome shotgun (WGS) entry which is preliminary data.</text>
</comment>
<dbReference type="SUPFAM" id="SSF55298">
    <property type="entry name" value="YjgF-like"/>
    <property type="match status" value="1"/>
</dbReference>
<dbReference type="eggNOG" id="COG0251">
    <property type="taxonomic scope" value="Bacteria"/>
</dbReference>
<dbReference type="RefSeq" id="WP_008239455.1">
    <property type="nucleotide sequence ID" value="NZ_AJJU01000010.1"/>
</dbReference>
<sequence length="148" mass="16348">MKTSHKFLILIGLIILESCANKSKNPIFHTSHINNRADLPFSEVVETNGLLFLSGQLGLDHTTGKLVDGGVIAETEQAIKNIESVLAHHNSSLDKVVKCTVILDDINDFQDFNKVYKKYFILKPARTTFAAESLARNAAIEIEVIAVK</sequence>
<dbReference type="Gene3D" id="3.30.1330.40">
    <property type="entry name" value="RutC-like"/>
    <property type="match status" value="1"/>
</dbReference>
<dbReference type="AlphaFoldDB" id="I0WDS6"/>
<organism evidence="2 3">
    <name type="scientific">Imtechella halotolerans K1</name>
    <dbReference type="NCBI Taxonomy" id="946077"/>
    <lineage>
        <taxon>Bacteria</taxon>
        <taxon>Pseudomonadati</taxon>
        <taxon>Bacteroidota</taxon>
        <taxon>Flavobacteriia</taxon>
        <taxon>Flavobacteriales</taxon>
        <taxon>Flavobacteriaceae</taxon>
        <taxon>Imtechella</taxon>
    </lineage>
</organism>
<dbReference type="CDD" id="cd00448">
    <property type="entry name" value="YjgF_YER057c_UK114_family"/>
    <property type="match status" value="1"/>
</dbReference>
<proteinExistence type="inferred from homology"/>
<dbReference type="PANTHER" id="PTHR11803:SF39">
    <property type="entry name" value="2-IMINOBUTANOATE_2-IMINOPROPANOATE DEAMINASE"/>
    <property type="match status" value="1"/>
</dbReference>
<dbReference type="InterPro" id="IPR006056">
    <property type="entry name" value="RidA"/>
</dbReference>
<dbReference type="NCBIfam" id="TIGR00004">
    <property type="entry name" value="Rid family detoxifying hydrolase"/>
    <property type="match status" value="1"/>
</dbReference>
<reference evidence="2 3" key="1">
    <citation type="journal article" date="2012" name="J. Bacteriol.">
        <title>Genome Sequence of the Halotolerant Bacterium Imtechella halotolerans K1T.</title>
        <authorList>
            <person name="Kumar S."/>
            <person name="Vikram S."/>
            <person name="Subramanian S."/>
            <person name="Raghava G.P."/>
            <person name="Pinnaka A.K."/>
        </authorList>
    </citation>
    <scope>NUCLEOTIDE SEQUENCE [LARGE SCALE GENOMIC DNA]</scope>
    <source>
        <strain evidence="2 3">K1</strain>
    </source>
</reference>
<dbReference type="InterPro" id="IPR006175">
    <property type="entry name" value="YjgF/YER057c/UK114"/>
</dbReference>
<dbReference type="Proteomes" id="UP000005938">
    <property type="component" value="Unassembled WGS sequence"/>
</dbReference>
<dbReference type="Pfam" id="PF01042">
    <property type="entry name" value="Ribonuc_L-PSP"/>
    <property type="match status" value="1"/>
</dbReference>
<gene>
    <name evidence="2" type="ORF">W5A_08427</name>
</gene>
<dbReference type="FunFam" id="3.30.1330.40:FF:000001">
    <property type="entry name" value="L-PSP family endoribonuclease"/>
    <property type="match status" value="1"/>
</dbReference>
<dbReference type="STRING" id="946077.W5A_08427"/>
<dbReference type="EMBL" id="AJJU01000010">
    <property type="protein sequence ID" value="EID74542.1"/>
    <property type="molecule type" value="Genomic_DNA"/>
</dbReference>
<accession>I0WDS6</accession>
<evidence type="ECO:0000313" key="2">
    <source>
        <dbReference type="EMBL" id="EID74542.1"/>
    </source>
</evidence>
<evidence type="ECO:0000313" key="3">
    <source>
        <dbReference type="Proteomes" id="UP000005938"/>
    </source>
</evidence>
<dbReference type="OrthoDB" id="9803101at2"/>
<protein>
    <submittedName>
        <fullName evidence="2">Endoribonuclease L-PSP</fullName>
    </submittedName>
</protein>
<keyword evidence="3" id="KW-1185">Reference proteome</keyword>
<dbReference type="InterPro" id="IPR035959">
    <property type="entry name" value="RutC-like_sf"/>
</dbReference>
<dbReference type="GO" id="GO:0019239">
    <property type="term" value="F:deaminase activity"/>
    <property type="evidence" value="ECO:0007669"/>
    <property type="project" value="TreeGrafter"/>
</dbReference>
<dbReference type="GO" id="GO:0005829">
    <property type="term" value="C:cytosol"/>
    <property type="evidence" value="ECO:0007669"/>
    <property type="project" value="TreeGrafter"/>
</dbReference>
<comment type="similarity">
    <text evidence="1">Belongs to the RutC family.</text>
</comment>
<evidence type="ECO:0000256" key="1">
    <source>
        <dbReference type="ARBA" id="ARBA00010552"/>
    </source>
</evidence>
<dbReference type="PANTHER" id="PTHR11803">
    <property type="entry name" value="2-IMINOBUTANOATE/2-IMINOPROPANOATE DEAMINASE RIDA"/>
    <property type="match status" value="1"/>
</dbReference>
<name>I0WDS6_9FLAO</name>